<name>D4K2I1_9FIRM</name>
<keyword evidence="1" id="KW-0812">Transmembrane</keyword>
<keyword evidence="1" id="KW-0472">Membrane</keyword>
<feature type="transmembrane region" description="Helical" evidence="1">
    <location>
        <begin position="17"/>
        <end position="42"/>
    </location>
</feature>
<keyword evidence="1" id="KW-1133">Transmembrane helix</keyword>
<dbReference type="KEGG" id="fpr:FP2_32540"/>
<dbReference type="AlphaFoldDB" id="D4K2I1"/>
<keyword evidence="3" id="KW-1185">Reference proteome</keyword>
<accession>D4K2I1</accession>
<dbReference type="Proteomes" id="UP000008804">
    <property type="component" value="Chromosome"/>
</dbReference>
<protein>
    <submittedName>
        <fullName evidence="2">Uncharacterized protein</fullName>
    </submittedName>
</protein>
<evidence type="ECO:0000256" key="1">
    <source>
        <dbReference type="SAM" id="Phobius"/>
    </source>
</evidence>
<dbReference type="RefSeq" id="WP_015566085.1">
    <property type="nucleotide sequence ID" value="NC_021042.1"/>
</dbReference>
<evidence type="ECO:0000313" key="3">
    <source>
        <dbReference type="Proteomes" id="UP000008804"/>
    </source>
</evidence>
<dbReference type="BioCyc" id="FPRA718252:G1375-2808-MONOMER"/>
<sequence length="60" mass="6660">MCEKNFVRYMNIQRGNFFAITTSPIAMVFAGVAILVIVYSVYNQSKINKRAAANAAKENA</sequence>
<reference evidence="2 3" key="2">
    <citation type="submission" date="2010-03" db="EMBL/GenBank/DDBJ databases">
        <authorList>
            <person name="Pajon A."/>
        </authorList>
    </citation>
    <scope>NUCLEOTIDE SEQUENCE [LARGE SCALE GENOMIC DNA]</scope>
    <source>
        <strain evidence="3">L2-6</strain>
    </source>
</reference>
<dbReference type="PATRIC" id="fig|718252.3.peg.1456"/>
<proteinExistence type="predicted"/>
<gene>
    <name evidence="2" type="ORF">FP2_32540</name>
</gene>
<organism evidence="2 3">
    <name type="scientific">Faecalibacterium prausnitzii L2-6</name>
    <dbReference type="NCBI Taxonomy" id="718252"/>
    <lineage>
        <taxon>Bacteria</taxon>
        <taxon>Bacillati</taxon>
        <taxon>Bacillota</taxon>
        <taxon>Clostridia</taxon>
        <taxon>Eubacteriales</taxon>
        <taxon>Oscillospiraceae</taxon>
        <taxon>Faecalibacterium</taxon>
    </lineage>
</organism>
<reference evidence="2 3" key="1">
    <citation type="submission" date="2010-03" db="EMBL/GenBank/DDBJ databases">
        <title>The genome sequence of Faecalibacterium prausnitzii L2/6.</title>
        <authorList>
            <consortium name="metaHIT consortium -- http://www.metahit.eu/"/>
            <person name="Pajon A."/>
            <person name="Turner K."/>
            <person name="Parkhill J."/>
            <person name="Duncan S."/>
            <person name="Flint H."/>
        </authorList>
    </citation>
    <scope>NUCLEOTIDE SEQUENCE [LARGE SCALE GENOMIC DNA]</scope>
    <source>
        <strain evidence="3">L2-6</strain>
    </source>
</reference>
<dbReference type="EMBL" id="FP929045">
    <property type="protein sequence ID" value="CBL00480.1"/>
    <property type="molecule type" value="Genomic_DNA"/>
</dbReference>
<evidence type="ECO:0000313" key="2">
    <source>
        <dbReference type="EMBL" id="CBL00480.1"/>
    </source>
</evidence>
<dbReference type="HOGENOM" id="CLU_2934687_0_0_9"/>